<dbReference type="Proteomes" id="UP000425960">
    <property type="component" value="Chromosome"/>
</dbReference>
<sequence>MRLWEMFLRGGYPEINANPARDINLWLAGYVQTYLERDVRMLRQVGDLSQFQSFLRILASRSGQLLNLADVSRDLGVAVNNVKAWLSVLEATYQVVVLRQYYANIGKRLVKTPKVYFTDLGILCYLTGLKDPEHAASGPMGGAIMETAVLSEIVKTISHRGMDPHVYFWRTVAGTEVDIIVETGGKLTPIEVKLSATPRPAMASAIKTFQKDFGDQSLPGYVIHPGDVTLPLGPNITALPFGNL</sequence>
<dbReference type="PANTHER" id="PTHR43566">
    <property type="entry name" value="CONSERVED PROTEIN"/>
    <property type="match status" value="1"/>
</dbReference>
<reference evidence="2 3" key="1">
    <citation type="submission" date="2019-11" db="EMBL/GenBank/DDBJ databases">
        <title>Comparative genomics of hydrocarbon-degrading Desulfosarcina strains.</title>
        <authorList>
            <person name="Watanabe M."/>
            <person name="Kojima H."/>
            <person name="Fukui M."/>
        </authorList>
    </citation>
    <scope>NUCLEOTIDE SEQUENCE [LARGE SCALE GENOMIC DNA]</scope>
    <source>
        <strain evidence="2 3">28bB2T</strain>
    </source>
</reference>
<evidence type="ECO:0000313" key="3">
    <source>
        <dbReference type="Proteomes" id="UP000425960"/>
    </source>
</evidence>
<organism evidence="2 3">
    <name type="scientific">Desulfosarcina ovata subsp. sediminis</name>
    <dbReference type="NCBI Taxonomy" id="885957"/>
    <lineage>
        <taxon>Bacteria</taxon>
        <taxon>Pseudomonadati</taxon>
        <taxon>Thermodesulfobacteriota</taxon>
        <taxon>Desulfobacteria</taxon>
        <taxon>Desulfobacterales</taxon>
        <taxon>Desulfosarcinaceae</taxon>
        <taxon>Desulfosarcina</taxon>
    </lineage>
</organism>
<evidence type="ECO:0000313" key="2">
    <source>
        <dbReference type="EMBL" id="BBO86514.1"/>
    </source>
</evidence>
<gene>
    <name evidence="2" type="ORF">DSCO28_70800</name>
</gene>
<dbReference type="EMBL" id="AP021876">
    <property type="protein sequence ID" value="BBO86514.1"/>
    <property type="molecule type" value="Genomic_DNA"/>
</dbReference>
<name>A0A5K8A2G3_9BACT</name>
<dbReference type="AlphaFoldDB" id="A0A5K8A2G3"/>
<feature type="domain" description="DUF4143" evidence="1">
    <location>
        <begin position="36"/>
        <end position="195"/>
    </location>
</feature>
<dbReference type="PANTHER" id="PTHR43566:SF2">
    <property type="entry name" value="DUF4143 DOMAIN-CONTAINING PROTEIN"/>
    <property type="match status" value="1"/>
</dbReference>
<dbReference type="KEGG" id="dov:DSCO28_70800"/>
<dbReference type="InterPro" id="IPR025420">
    <property type="entry name" value="DUF4143"/>
</dbReference>
<evidence type="ECO:0000259" key="1">
    <source>
        <dbReference type="Pfam" id="PF13635"/>
    </source>
</evidence>
<dbReference type="Pfam" id="PF13635">
    <property type="entry name" value="DUF4143"/>
    <property type="match status" value="1"/>
</dbReference>
<accession>A0A5K8A2G3</accession>
<proteinExistence type="predicted"/>
<protein>
    <recommendedName>
        <fullName evidence="1">DUF4143 domain-containing protein</fullName>
    </recommendedName>
</protein>